<evidence type="ECO:0008006" key="3">
    <source>
        <dbReference type="Google" id="ProtNLM"/>
    </source>
</evidence>
<reference evidence="1" key="1">
    <citation type="submission" date="2017-08" db="EMBL/GenBank/DDBJ databases">
        <title>Lysobacter sylvestris genome.</title>
        <authorList>
            <person name="Zhang D.-C."/>
            <person name="Albuquerque L."/>
            <person name="Franca L."/>
            <person name="Froufe H.J.C."/>
            <person name="Barroso C."/>
            <person name="Egas C."/>
            <person name="Da Costa M."/>
            <person name="Margesin R."/>
        </authorList>
    </citation>
    <scope>NUCLEOTIDE SEQUENCE [LARGE SCALE GENOMIC DNA]</scope>
    <source>
        <strain evidence="1">AM20-91</strain>
    </source>
</reference>
<accession>A0A2K1Q2R6</accession>
<dbReference type="InterPro" id="IPR014956">
    <property type="entry name" value="ParBc_2"/>
</dbReference>
<dbReference type="Gene3D" id="3.90.1530.10">
    <property type="entry name" value="Conserved hypothetical protein from pyrococcus furiosus pfu- 392566-001, ParB domain"/>
    <property type="match status" value="1"/>
</dbReference>
<name>A0A2K1Q2R6_9GAMM</name>
<dbReference type="Pfam" id="PF08857">
    <property type="entry name" value="ParBc_2"/>
    <property type="match status" value="1"/>
</dbReference>
<dbReference type="EMBL" id="NPZB01000001">
    <property type="protein sequence ID" value="PNS09332.1"/>
    <property type="molecule type" value="Genomic_DNA"/>
</dbReference>
<dbReference type="CDD" id="cd16390">
    <property type="entry name" value="ParB_N_Srx_like"/>
    <property type="match status" value="1"/>
</dbReference>
<protein>
    <recommendedName>
        <fullName evidence="3">ParB-like nuclease</fullName>
    </recommendedName>
</protein>
<dbReference type="Proteomes" id="UP000236220">
    <property type="component" value="Unassembled WGS sequence"/>
</dbReference>
<dbReference type="Gene3D" id="1.10.8.10">
    <property type="entry name" value="DNA helicase RuvA subunit, C-terminal domain"/>
    <property type="match status" value="1"/>
</dbReference>
<dbReference type="InterPro" id="IPR016932">
    <property type="entry name" value="UCP029669"/>
</dbReference>
<dbReference type="InterPro" id="IPR036086">
    <property type="entry name" value="ParB/Sulfiredoxin_sf"/>
</dbReference>
<organism evidence="1 2">
    <name type="scientific">Solilutibacter silvestris</name>
    <dbReference type="NCBI Taxonomy" id="1645665"/>
    <lineage>
        <taxon>Bacteria</taxon>
        <taxon>Pseudomonadati</taxon>
        <taxon>Pseudomonadota</taxon>
        <taxon>Gammaproteobacteria</taxon>
        <taxon>Lysobacterales</taxon>
        <taxon>Lysobacteraceae</taxon>
        <taxon>Solilutibacter</taxon>
    </lineage>
</organism>
<dbReference type="PIRSF" id="PIRSF029669">
    <property type="entry name" value="UCP029669"/>
    <property type="match status" value="1"/>
</dbReference>
<keyword evidence="2" id="KW-1185">Reference proteome</keyword>
<sequence>MHTPLVTLDLRSARPTQIALGMAEVDDKRKEWKALGRKKRQDMIESHLFPGVLGPDKAIYIVDHHHLGLAMLLDGITSAHAMIQRDFSMLEGSVFWRTMEYYRWAHPYDRDGHRVAFSEIPESLRDMQDDPYRALSAYVRMGGGYSKDALPYSEFLWADFYRPQFKLKKSRPGKDDIKHAIKLAQQPAASYLPGWSGSHHA</sequence>
<evidence type="ECO:0000313" key="1">
    <source>
        <dbReference type="EMBL" id="PNS09332.1"/>
    </source>
</evidence>
<gene>
    <name evidence="1" type="ORF">Lysil_0961</name>
</gene>
<comment type="caution">
    <text evidence="1">The sequence shown here is derived from an EMBL/GenBank/DDBJ whole genome shotgun (WGS) entry which is preliminary data.</text>
</comment>
<proteinExistence type="predicted"/>
<evidence type="ECO:0000313" key="2">
    <source>
        <dbReference type="Proteomes" id="UP000236220"/>
    </source>
</evidence>
<dbReference type="AlphaFoldDB" id="A0A2K1Q2R6"/>
<dbReference type="SUPFAM" id="SSF110849">
    <property type="entry name" value="ParB/Sulfiredoxin"/>
    <property type="match status" value="1"/>
</dbReference>